<reference evidence="3 4" key="1">
    <citation type="journal article" date="2016" name="Nat. Commun.">
        <title>Thousands of microbial genomes shed light on interconnected biogeochemical processes in an aquifer system.</title>
        <authorList>
            <person name="Anantharaman K."/>
            <person name="Brown C.T."/>
            <person name="Hug L.A."/>
            <person name="Sharon I."/>
            <person name="Castelle C.J."/>
            <person name="Probst A.J."/>
            <person name="Thomas B.C."/>
            <person name="Singh A."/>
            <person name="Wilkins M.J."/>
            <person name="Karaoz U."/>
            <person name="Brodie E.L."/>
            <person name="Williams K.H."/>
            <person name="Hubbard S.S."/>
            <person name="Banfield J.F."/>
        </authorList>
    </citation>
    <scope>NUCLEOTIDE SEQUENCE [LARGE SCALE GENOMIC DNA]</scope>
</reference>
<comment type="caution">
    <text evidence="3">The sequence shown here is derived from an EMBL/GenBank/DDBJ whole genome shotgun (WGS) entry which is preliminary data.</text>
</comment>
<name>A0A1F4XSI4_9BACT</name>
<evidence type="ECO:0000259" key="1">
    <source>
        <dbReference type="Pfam" id="PF00534"/>
    </source>
</evidence>
<feature type="domain" description="Glycosyltransferase subfamily 4-like N-terminal" evidence="2">
    <location>
        <begin position="77"/>
        <end position="194"/>
    </location>
</feature>
<dbReference type="GO" id="GO:0016757">
    <property type="term" value="F:glycosyltransferase activity"/>
    <property type="evidence" value="ECO:0007669"/>
    <property type="project" value="InterPro"/>
</dbReference>
<dbReference type="SUPFAM" id="SSF53756">
    <property type="entry name" value="UDP-Glycosyltransferase/glycogen phosphorylase"/>
    <property type="match status" value="1"/>
</dbReference>
<dbReference type="PANTHER" id="PTHR45947:SF3">
    <property type="entry name" value="SULFOQUINOVOSYL TRANSFERASE SQD2"/>
    <property type="match status" value="1"/>
</dbReference>
<protein>
    <recommendedName>
        <fullName evidence="5">Glycosyl transferase family 1 domain-containing protein</fullName>
    </recommendedName>
</protein>
<dbReference type="Pfam" id="PF00534">
    <property type="entry name" value="Glycos_transf_1"/>
    <property type="match status" value="1"/>
</dbReference>
<dbReference type="PANTHER" id="PTHR45947">
    <property type="entry name" value="SULFOQUINOVOSYL TRANSFERASE SQD2"/>
    <property type="match status" value="1"/>
</dbReference>
<feature type="domain" description="Glycosyl transferase family 1" evidence="1">
    <location>
        <begin position="208"/>
        <end position="377"/>
    </location>
</feature>
<accession>A0A1F4XSI4</accession>
<sequence length="402" mass="45606">MKRVLIFSLTYYPDFVGGAEMPVKKTTDRIDPDSVAFDMITLRLRASLPKKERIGNVMVYRIGFCKSNPLSGDLIKFPLKLNKYLYPFLSWYKAARLHRARRYDALWSVMTSYASFGALFFKMSHPAVKYLFTLNDGDPIEYLKRKARFVYPLFVRLFTKADLVHAPSTYLGNFARSMGYKGDVEFIPNALDVEDFARDYPEAEISAVRQKLGKKPGDIFLITTSRLVKKNAVDDIIKSLKFLPAHISFFILGKGPDMEMLERLVKSEGVAARVHFLGHVDLKEIPKYLKACDIFVRPSLSEGMGNSPIEAMAAGLPVVSTQVGGLADSIIDPDRNPDKRPTALAVDACSPEQIARQVKRFLNNREERERIVAYAKEFSQTNYNSTAIDKAMRERVFGKLLR</sequence>
<dbReference type="STRING" id="1797240.A3D68_00020"/>
<dbReference type="AlphaFoldDB" id="A0A1F4XSI4"/>
<evidence type="ECO:0000313" key="3">
    <source>
        <dbReference type="EMBL" id="OGC84003.1"/>
    </source>
</evidence>
<dbReference type="InterPro" id="IPR001296">
    <property type="entry name" value="Glyco_trans_1"/>
</dbReference>
<organism evidence="3 4">
    <name type="scientific">Candidatus Adlerbacteria bacterium RIFCSPHIGHO2_02_FULL_52_17</name>
    <dbReference type="NCBI Taxonomy" id="1797240"/>
    <lineage>
        <taxon>Bacteria</taxon>
        <taxon>Candidatus Adleribacteriota</taxon>
    </lineage>
</organism>
<dbReference type="CDD" id="cd03801">
    <property type="entry name" value="GT4_PimA-like"/>
    <property type="match status" value="1"/>
</dbReference>
<dbReference type="Pfam" id="PF13439">
    <property type="entry name" value="Glyco_transf_4"/>
    <property type="match status" value="1"/>
</dbReference>
<dbReference type="Proteomes" id="UP000177564">
    <property type="component" value="Unassembled WGS sequence"/>
</dbReference>
<gene>
    <name evidence="3" type="ORF">A3D68_00020</name>
</gene>
<dbReference type="InterPro" id="IPR028098">
    <property type="entry name" value="Glyco_trans_4-like_N"/>
</dbReference>
<dbReference type="Gene3D" id="3.40.50.2000">
    <property type="entry name" value="Glycogen Phosphorylase B"/>
    <property type="match status" value="2"/>
</dbReference>
<dbReference type="EMBL" id="MEWU01000004">
    <property type="protein sequence ID" value="OGC84003.1"/>
    <property type="molecule type" value="Genomic_DNA"/>
</dbReference>
<proteinExistence type="predicted"/>
<evidence type="ECO:0000259" key="2">
    <source>
        <dbReference type="Pfam" id="PF13439"/>
    </source>
</evidence>
<evidence type="ECO:0008006" key="5">
    <source>
        <dbReference type="Google" id="ProtNLM"/>
    </source>
</evidence>
<evidence type="ECO:0000313" key="4">
    <source>
        <dbReference type="Proteomes" id="UP000177564"/>
    </source>
</evidence>
<dbReference type="InterPro" id="IPR050194">
    <property type="entry name" value="Glycosyltransferase_grp1"/>
</dbReference>